<evidence type="ECO:0000256" key="3">
    <source>
        <dbReference type="ARBA" id="ARBA00023004"/>
    </source>
</evidence>
<organism evidence="5">
    <name type="scientific">candidate division WOR-3 bacterium</name>
    <dbReference type="NCBI Taxonomy" id="2052148"/>
    <lineage>
        <taxon>Bacteria</taxon>
        <taxon>Bacteria division WOR-3</taxon>
    </lineage>
</organism>
<keyword evidence="3" id="KW-0408">Iron</keyword>
<dbReference type="AlphaFoldDB" id="A0A7V0Z565"/>
<comment type="similarity">
    <text evidence="1">Belongs to the FldB/FldC dehydratase alpha/beta subunit family.</text>
</comment>
<comment type="caution">
    <text evidence="5">The sequence shown here is derived from an EMBL/GenBank/DDBJ whole genome shotgun (WGS) entry which is preliminary data.</text>
</comment>
<protein>
    <submittedName>
        <fullName evidence="5">2-hydroxyacyl-CoA dehydratase</fullName>
    </submittedName>
</protein>
<gene>
    <name evidence="5" type="ORF">ENP86_04815</name>
</gene>
<evidence type="ECO:0000256" key="1">
    <source>
        <dbReference type="ARBA" id="ARBA00005806"/>
    </source>
</evidence>
<keyword evidence="4" id="KW-0411">Iron-sulfur</keyword>
<evidence type="ECO:0000256" key="4">
    <source>
        <dbReference type="ARBA" id="ARBA00023014"/>
    </source>
</evidence>
<dbReference type="PANTHER" id="PTHR30548:SF4">
    <property type="entry name" value="SUBUNIT OF OXYGEN-SENSITIVE 2-HYDROXYISOCAPROYL-COA DEHYDRATASE"/>
    <property type="match status" value="1"/>
</dbReference>
<evidence type="ECO:0000256" key="2">
    <source>
        <dbReference type="ARBA" id="ARBA00022723"/>
    </source>
</evidence>
<dbReference type="Gene3D" id="3.40.50.11900">
    <property type="match status" value="1"/>
</dbReference>
<keyword evidence="2" id="KW-0479">Metal-binding</keyword>
<sequence length="333" mass="38773">MELIGYSCSYIPVELLCATGLRPYRLLHGDLNLSQKGERIVRVDACPLVKSNLGFVIENQKKFACIIGSTGCDMSRRMIETIRFMTGIPVYIFNNPRTDNFEIFSNEIDMLIKELEQFFHRRFDKGLIQQECERLERIRQRLRQFDARRRSNPSVLSTTVFQKIMIDYLQGKFSDIKTEFPEEMSYKPRVYLLGSPASYESGPIIELIEKRLRICGDFNCGLSRPIYIKVLEKTIEGLKQAYFKQAPCIFKRPNKGFYEWVDKDLKETKSTGIIAFILDYCDNFDFEIAKMEKRFSLPILKLKSDFSLQNISQLKVRIDAFIEVLASYRGGVI</sequence>
<dbReference type="EMBL" id="DSKY01000014">
    <property type="protein sequence ID" value="HDY58857.1"/>
    <property type="molecule type" value="Genomic_DNA"/>
</dbReference>
<dbReference type="GO" id="GO:0051536">
    <property type="term" value="F:iron-sulfur cluster binding"/>
    <property type="evidence" value="ECO:0007669"/>
    <property type="project" value="UniProtKB-KW"/>
</dbReference>
<dbReference type="PANTHER" id="PTHR30548">
    <property type="entry name" value="2-HYDROXYGLUTARYL-COA DEHYDRATASE, D-COMPONENT-RELATED"/>
    <property type="match status" value="1"/>
</dbReference>
<dbReference type="Gene3D" id="3.40.50.11890">
    <property type="match status" value="1"/>
</dbReference>
<dbReference type="GO" id="GO:0046872">
    <property type="term" value="F:metal ion binding"/>
    <property type="evidence" value="ECO:0007669"/>
    <property type="project" value="UniProtKB-KW"/>
</dbReference>
<name>A0A7V0Z565_UNCW3</name>
<proteinExistence type="inferred from homology"/>
<dbReference type="Pfam" id="PF06050">
    <property type="entry name" value="HGD-D"/>
    <property type="match status" value="1"/>
</dbReference>
<reference evidence="5" key="1">
    <citation type="journal article" date="2020" name="mSystems">
        <title>Genome- and Community-Level Interaction Insights into Carbon Utilization and Element Cycling Functions of Hydrothermarchaeota in Hydrothermal Sediment.</title>
        <authorList>
            <person name="Zhou Z."/>
            <person name="Liu Y."/>
            <person name="Xu W."/>
            <person name="Pan J."/>
            <person name="Luo Z.H."/>
            <person name="Li M."/>
        </authorList>
    </citation>
    <scope>NUCLEOTIDE SEQUENCE [LARGE SCALE GENOMIC DNA]</scope>
    <source>
        <strain evidence="5">SpSt-258</strain>
    </source>
</reference>
<evidence type="ECO:0000313" key="5">
    <source>
        <dbReference type="EMBL" id="HDY58857.1"/>
    </source>
</evidence>
<accession>A0A7V0Z565</accession>
<dbReference type="InterPro" id="IPR010327">
    <property type="entry name" value="FldB/FldC_alpha/beta"/>
</dbReference>